<dbReference type="PROSITE" id="PS00105">
    <property type="entry name" value="AA_TRANSFER_CLASS_1"/>
    <property type="match status" value="1"/>
</dbReference>
<protein>
    <submittedName>
        <fullName evidence="7">Pyridoxal phosphate-dependent aminotransferase</fullName>
    </submittedName>
</protein>
<dbReference type="SUPFAM" id="SSF53383">
    <property type="entry name" value="PLP-dependent transferases"/>
    <property type="match status" value="1"/>
</dbReference>
<sequence>MLADRVKKIKPSPTLAMDARAKAMKAQGLDIVNFGVGEPDFDTPEHVKEAAIKAIRDGFTKYTPVGGIDELKEAIIEKFKIDNNLEYTKEEILVSCGAKHSLYNIAQALYAPGDEVIIPSPYWVSYPDQVLLNDAVPVFLSTYEEDNFMLRPEVLESKITKKTKAIILNSPSNPTGLTYDRKTLQAIAEIALKHNIYIISDEIYEKLVYDDIEFVSIASLDKEVKNKTIVVNGLSKSHAMTGWRIGYAAGPKDIIKAMTNIQSQSTSNPTSIAQKAAVAALTGPQDFISIMHAEFDRRRKFLVDGLNSIEGVRCLKPTGAFYAFPNISKLYGKKAGERRVDSSLDMAMYLLEDARVALVHGEAFGNDAYIRISYATSMENIDKGLERIKEAMSRLK</sequence>
<keyword evidence="3 7" id="KW-0032">Aminotransferase</keyword>
<dbReference type="EMBL" id="BLAB01000001">
    <property type="protein sequence ID" value="GER94175.1"/>
    <property type="molecule type" value="Genomic_DNA"/>
</dbReference>
<dbReference type="FunFam" id="3.40.640.10:FF:000033">
    <property type="entry name" value="Aspartate aminotransferase"/>
    <property type="match status" value="1"/>
</dbReference>
<evidence type="ECO:0000256" key="4">
    <source>
        <dbReference type="ARBA" id="ARBA00022679"/>
    </source>
</evidence>
<evidence type="ECO:0000313" key="7">
    <source>
        <dbReference type="EMBL" id="GER94175.1"/>
    </source>
</evidence>
<dbReference type="PANTHER" id="PTHR46383">
    <property type="entry name" value="ASPARTATE AMINOTRANSFERASE"/>
    <property type="match status" value="1"/>
</dbReference>
<dbReference type="Pfam" id="PF00155">
    <property type="entry name" value="Aminotran_1_2"/>
    <property type="match status" value="1"/>
</dbReference>
<feature type="domain" description="Aminotransferase class I/classII large" evidence="6">
    <location>
        <begin position="30"/>
        <end position="388"/>
    </location>
</feature>
<dbReference type="GO" id="GO:0030170">
    <property type="term" value="F:pyridoxal phosphate binding"/>
    <property type="evidence" value="ECO:0007669"/>
    <property type="project" value="InterPro"/>
</dbReference>
<dbReference type="InterPro" id="IPR015421">
    <property type="entry name" value="PyrdxlP-dep_Trfase_major"/>
</dbReference>
<organism evidence="7">
    <name type="scientific">hot springs metagenome</name>
    <dbReference type="NCBI Taxonomy" id="433727"/>
    <lineage>
        <taxon>unclassified sequences</taxon>
        <taxon>metagenomes</taxon>
        <taxon>ecological metagenomes</taxon>
    </lineage>
</organism>
<dbReference type="InterPro" id="IPR015422">
    <property type="entry name" value="PyrdxlP-dep_Trfase_small"/>
</dbReference>
<dbReference type="GO" id="GO:0008483">
    <property type="term" value="F:transaminase activity"/>
    <property type="evidence" value="ECO:0007669"/>
    <property type="project" value="UniProtKB-KW"/>
</dbReference>
<dbReference type="Gene3D" id="3.40.640.10">
    <property type="entry name" value="Type I PLP-dependent aspartate aminotransferase-like (Major domain)"/>
    <property type="match status" value="1"/>
</dbReference>
<dbReference type="InterPro" id="IPR015424">
    <property type="entry name" value="PyrdxlP-dep_Trfase"/>
</dbReference>
<name>A0A5J4L1S9_9ZZZZ</name>
<comment type="cofactor">
    <cofactor evidence="1">
        <name>pyridoxal 5'-phosphate</name>
        <dbReference type="ChEBI" id="CHEBI:597326"/>
    </cofactor>
</comment>
<evidence type="ECO:0000256" key="3">
    <source>
        <dbReference type="ARBA" id="ARBA00022576"/>
    </source>
</evidence>
<dbReference type="InterPro" id="IPR050596">
    <property type="entry name" value="AspAT/PAT-like"/>
</dbReference>
<accession>A0A5J4L1S9</accession>
<gene>
    <name evidence="7" type="ORF">A45J_1934</name>
</gene>
<comment type="caution">
    <text evidence="7">The sequence shown here is derived from an EMBL/GenBank/DDBJ whole genome shotgun (WGS) entry which is preliminary data.</text>
</comment>
<evidence type="ECO:0000256" key="5">
    <source>
        <dbReference type="ARBA" id="ARBA00022898"/>
    </source>
</evidence>
<dbReference type="GO" id="GO:0006520">
    <property type="term" value="P:amino acid metabolic process"/>
    <property type="evidence" value="ECO:0007669"/>
    <property type="project" value="InterPro"/>
</dbReference>
<dbReference type="Gene3D" id="3.90.1150.10">
    <property type="entry name" value="Aspartate Aminotransferase, domain 1"/>
    <property type="match status" value="1"/>
</dbReference>
<reference evidence="7" key="1">
    <citation type="submission" date="2019-10" db="EMBL/GenBank/DDBJ databases">
        <title>Metagenomic sequencing of thiosulfate-disproportionating enrichment culture.</title>
        <authorList>
            <person name="Umezawa K."/>
            <person name="Kojima H."/>
            <person name="Fukui M."/>
        </authorList>
    </citation>
    <scope>NUCLEOTIDE SEQUENCE</scope>
    <source>
        <strain evidence="7">45J</strain>
    </source>
</reference>
<dbReference type="PRINTS" id="PR00753">
    <property type="entry name" value="ACCSYNTHASE"/>
</dbReference>
<dbReference type="InterPro" id="IPR004839">
    <property type="entry name" value="Aminotransferase_I/II_large"/>
</dbReference>
<dbReference type="PANTHER" id="PTHR46383:SF1">
    <property type="entry name" value="ASPARTATE AMINOTRANSFERASE"/>
    <property type="match status" value="1"/>
</dbReference>
<dbReference type="CDD" id="cd00609">
    <property type="entry name" value="AAT_like"/>
    <property type="match status" value="1"/>
</dbReference>
<comment type="similarity">
    <text evidence="2">Belongs to the class-I pyridoxal-phosphate-dependent aminotransferase family.</text>
</comment>
<evidence type="ECO:0000256" key="2">
    <source>
        <dbReference type="ARBA" id="ARBA00007441"/>
    </source>
</evidence>
<keyword evidence="4 7" id="KW-0808">Transferase</keyword>
<evidence type="ECO:0000256" key="1">
    <source>
        <dbReference type="ARBA" id="ARBA00001933"/>
    </source>
</evidence>
<keyword evidence="5" id="KW-0663">Pyridoxal phosphate</keyword>
<dbReference type="InterPro" id="IPR004838">
    <property type="entry name" value="NHTrfase_class1_PyrdxlP-BS"/>
</dbReference>
<proteinExistence type="inferred from homology"/>
<dbReference type="AlphaFoldDB" id="A0A5J4L1S9"/>
<evidence type="ECO:0000259" key="6">
    <source>
        <dbReference type="Pfam" id="PF00155"/>
    </source>
</evidence>